<dbReference type="Proteomes" id="UP000019473">
    <property type="component" value="Unassembled WGS sequence"/>
</dbReference>
<protein>
    <submittedName>
        <fullName evidence="1">Uncharacterized protein</fullName>
    </submittedName>
</protein>
<dbReference type="EMBL" id="AMGW01000006">
    <property type="protein sequence ID" value="EXJ56177.1"/>
    <property type="molecule type" value="Genomic_DNA"/>
</dbReference>
<proteinExistence type="predicted"/>
<dbReference type="Gene3D" id="3.20.20.140">
    <property type="entry name" value="Metal-dependent hydrolases"/>
    <property type="match status" value="1"/>
</dbReference>
<name>W9VKG1_9EURO</name>
<gene>
    <name evidence="1" type="ORF">A1O7_09108</name>
</gene>
<sequence length="63" mass="6696">MTVPSNAGTFVTAHAYIPAVIQRAVNCGVGIEYGNYLDKATAELMAQKKVYLTPTLVTYAAST</sequence>
<dbReference type="AlphaFoldDB" id="W9VKG1"/>
<evidence type="ECO:0000313" key="2">
    <source>
        <dbReference type="Proteomes" id="UP000019473"/>
    </source>
</evidence>
<accession>W9VKG1</accession>
<dbReference type="HOGENOM" id="CLU_2885603_0_0_1"/>
<dbReference type="PANTHER" id="PTHR43135">
    <property type="entry name" value="ALPHA-D-RIBOSE 1-METHYLPHOSPHONATE 5-TRIPHOSPHATE DIPHOSPHATASE"/>
    <property type="match status" value="1"/>
</dbReference>
<organism evidence="1 2">
    <name type="scientific">Cladophialophora yegresii CBS 114405</name>
    <dbReference type="NCBI Taxonomy" id="1182544"/>
    <lineage>
        <taxon>Eukaryota</taxon>
        <taxon>Fungi</taxon>
        <taxon>Dikarya</taxon>
        <taxon>Ascomycota</taxon>
        <taxon>Pezizomycotina</taxon>
        <taxon>Eurotiomycetes</taxon>
        <taxon>Chaetothyriomycetidae</taxon>
        <taxon>Chaetothyriales</taxon>
        <taxon>Herpotrichiellaceae</taxon>
        <taxon>Cladophialophora</taxon>
    </lineage>
</organism>
<dbReference type="RefSeq" id="XP_007761287.1">
    <property type="nucleotide sequence ID" value="XM_007763097.1"/>
</dbReference>
<dbReference type="VEuPathDB" id="FungiDB:A1O7_09108"/>
<reference evidence="1 2" key="1">
    <citation type="submission" date="2013-03" db="EMBL/GenBank/DDBJ databases">
        <title>The Genome Sequence of Cladophialophora yegresii CBS 114405.</title>
        <authorList>
            <consortium name="The Broad Institute Genomics Platform"/>
            <person name="Cuomo C."/>
            <person name="de Hoog S."/>
            <person name="Gorbushina A."/>
            <person name="Walker B."/>
            <person name="Young S.K."/>
            <person name="Zeng Q."/>
            <person name="Gargeya S."/>
            <person name="Fitzgerald M."/>
            <person name="Haas B."/>
            <person name="Abouelleil A."/>
            <person name="Allen A.W."/>
            <person name="Alvarado L."/>
            <person name="Arachchi H.M."/>
            <person name="Berlin A.M."/>
            <person name="Chapman S.B."/>
            <person name="Gainer-Dewar J."/>
            <person name="Goldberg J."/>
            <person name="Griggs A."/>
            <person name="Gujja S."/>
            <person name="Hansen M."/>
            <person name="Howarth C."/>
            <person name="Imamovic A."/>
            <person name="Ireland A."/>
            <person name="Larimer J."/>
            <person name="McCowan C."/>
            <person name="Murphy C."/>
            <person name="Pearson M."/>
            <person name="Poon T.W."/>
            <person name="Priest M."/>
            <person name="Roberts A."/>
            <person name="Saif S."/>
            <person name="Shea T."/>
            <person name="Sisk P."/>
            <person name="Sykes S."/>
            <person name="Wortman J."/>
            <person name="Nusbaum C."/>
            <person name="Birren B."/>
        </authorList>
    </citation>
    <scope>NUCLEOTIDE SEQUENCE [LARGE SCALE GENOMIC DNA]</scope>
    <source>
        <strain evidence="1 2">CBS 114405</strain>
    </source>
</reference>
<dbReference type="InterPro" id="IPR051781">
    <property type="entry name" value="Metallo-dep_Hydrolase"/>
</dbReference>
<keyword evidence="2" id="KW-1185">Reference proteome</keyword>
<dbReference type="PANTHER" id="PTHR43135:SF3">
    <property type="entry name" value="ALPHA-D-RIBOSE 1-METHYLPHOSPHONATE 5-TRIPHOSPHATE DIPHOSPHATASE"/>
    <property type="match status" value="1"/>
</dbReference>
<dbReference type="SUPFAM" id="SSF51556">
    <property type="entry name" value="Metallo-dependent hydrolases"/>
    <property type="match status" value="1"/>
</dbReference>
<dbReference type="OrthoDB" id="194468at2759"/>
<comment type="caution">
    <text evidence="1">The sequence shown here is derived from an EMBL/GenBank/DDBJ whole genome shotgun (WGS) entry which is preliminary data.</text>
</comment>
<dbReference type="InterPro" id="IPR032466">
    <property type="entry name" value="Metal_Hydrolase"/>
</dbReference>
<dbReference type="GeneID" id="19183672"/>
<evidence type="ECO:0000313" key="1">
    <source>
        <dbReference type="EMBL" id="EXJ56177.1"/>
    </source>
</evidence>
<dbReference type="STRING" id="1182544.W9VKG1"/>